<proteinExistence type="predicted"/>
<comment type="caution">
    <text evidence="1">The sequence shown here is derived from an EMBL/GenBank/DDBJ whole genome shotgun (WGS) entry which is preliminary data.</text>
</comment>
<gene>
    <name evidence="1" type="ORF">LSH36_1086g00050</name>
</gene>
<evidence type="ECO:0000313" key="2">
    <source>
        <dbReference type="Proteomes" id="UP001208570"/>
    </source>
</evidence>
<evidence type="ECO:0000313" key="1">
    <source>
        <dbReference type="EMBL" id="KAK2141534.1"/>
    </source>
</evidence>
<sequence length="62" mass="7383">MVWGTDLNALTAEDGWAFFSSMLNDQMRKYTAKLAPNKDKRRKIWITREAIAKHKKKQQTWK</sequence>
<dbReference type="EMBL" id="JAODUP010001086">
    <property type="protein sequence ID" value="KAK2141534.1"/>
    <property type="molecule type" value="Genomic_DNA"/>
</dbReference>
<name>A0AAD9MSM8_9ANNE</name>
<protein>
    <submittedName>
        <fullName evidence="1">Uncharacterized protein</fullName>
    </submittedName>
</protein>
<dbReference type="AlphaFoldDB" id="A0AAD9MSM8"/>
<keyword evidence="2" id="KW-1185">Reference proteome</keyword>
<dbReference type="Proteomes" id="UP001208570">
    <property type="component" value="Unassembled WGS sequence"/>
</dbReference>
<reference evidence="1" key="1">
    <citation type="journal article" date="2023" name="Mol. Biol. Evol.">
        <title>Third-Generation Sequencing Reveals the Adaptive Role of the Epigenome in Three Deep-Sea Polychaetes.</title>
        <authorList>
            <person name="Perez M."/>
            <person name="Aroh O."/>
            <person name="Sun Y."/>
            <person name="Lan Y."/>
            <person name="Juniper S.K."/>
            <person name="Young C.R."/>
            <person name="Angers B."/>
            <person name="Qian P.Y."/>
        </authorList>
    </citation>
    <scope>NUCLEOTIDE SEQUENCE</scope>
    <source>
        <strain evidence="1">P08H-3</strain>
    </source>
</reference>
<organism evidence="1 2">
    <name type="scientific">Paralvinella palmiformis</name>
    <dbReference type="NCBI Taxonomy" id="53620"/>
    <lineage>
        <taxon>Eukaryota</taxon>
        <taxon>Metazoa</taxon>
        <taxon>Spiralia</taxon>
        <taxon>Lophotrochozoa</taxon>
        <taxon>Annelida</taxon>
        <taxon>Polychaeta</taxon>
        <taxon>Sedentaria</taxon>
        <taxon>Canalipalpata</taxon>
        <taxon>Terebellida</taxon>
        <taxon>Terebelliformia</taxon>
        <taxon>Alvinellidae</taxon>
        <taxon>Paralvinella</taxon>
    </lineage>
</organism>
<accession>A0AAD9MSM8</accession>